<accession>A0A6S6SLY6</accession>
<dbReference type="InterPro" id="IPR006626">
    <property type="entry name" value="PbH1"/>
</dbReference>
<dbReference type="InterPro" id="IPR011050">
    <property type="entry name" value="Pectin_lyase_fold/virulence"/>
</dbReference>
<proteinExistence type="predicted"/>
<dbReference type="InterPro" id="IPR039448">
    <property type="entry name" value="Beta_helix"/>
</dbReference>
<gene>
    <name evidence="2" type="ORF">HELGO_WM30940</name>
</gene>
<dbReference type="SMART" id="SM00710">
    <property type="entry name" value="PbH1"/>
    <property type="match status" value="8"/>
</dbReference>
<dbReference type="SUPFAM" id="SSF51126">
    <property type="entry name" value="Pectin lyase-like"/>
    <property type="match status" value="1"/>
</dbReference>
<name>A0A6S6SLY6_9GAMM</name>
<dbReference type="EMBL" id="CACVAT010000092">
    <property type="protein sequence ID" value="CAA6806246.1"/>
    <property type="molecule type" value="Genomic_DNA"/>
</dbReference>
<dbReference type="Gene3D" id="2.160.20.10">
    <property type="entry name" value="Single-stranded right-handed beta-helix, Pectin lyase-like"/>
    <property type="match status" value="1"/>
</dbReference>
<evidence type="ECO:0000259" key="1">
    <source>
        <dbReference type="Pfam" id="PF13229"/>
    </source>
</evidence>
<dbReference type="AlphaFoldDB" id="A0A6S6SLY6"/>
<sequence length="444" mass="48815">MGVLKSRRVACGVLLISLGSLVGCDDVADDIEELVDDLFEDKGYAEEIVWPAQVNTQCPLWSRGQVISISESMKLPANCAFEQVTIKIVAPDVDFDCNAAVFNGMNKVDRNDYRDAYNKEEAPKGHGFMIHSAENSAVRLDNIKIRNCQIINYIHAVDVDMELTADTELGLRNRSVSEDSLRAKAPANIQVLNSKLINGHGSAIYINRYITGFSLSNSAVKGSGGPGLYLEAGTRFATITDSVFEGNGYFSYDGATRQREARRSELAKREAIAVDSSTENTITNNEFKDNADGGIYLYKNCWEDAASDPTELPRTEGANSNRIEGNSFTDETTGVWIAERADRDLSGFDCGDPLVYEEDDEKYYRDYANKNSVVNNTFHNLDMGVRVMDDLSIVRDNVFTNIGGFDIDVGSGIREKIAKPVSGTTVEGNTLSKNDGIRYRAGAN</sequence>
<dbReference type="InterPro" id="IPR022441">
    <property type="entry name" value="Para_beta_helix_rpt-2"/>
</dbReference>
<reference evidence="2" key="1">
    <citation type="submission" date="2020-01" db="EMBL/GenBank/DDBJ databases">
        <authorList>
            <person name="Meier V. D."/>
            <person name="Meier V D."/>
        </authorList>
    </citation>
    <scope>NUCLEOTIDE SEQUENCE</scope>
    <source>
        <strain evidence="2">HLG_WM_MAG_09</strain>
    </source>
</reference>
<dbReference type="InterPro" id="IPR012334">
    <property type="entry name" value="Pectin_lyas_fold"/>
</dbReference>
<feature type="domain" description="Right handed beta helix" evidence="1">
    <location>
        <begin position="187"/>
        <end position="337"/>
    </location>
</feature>
<dbReference type="NCBIfam" id="TIGR03804">
    <property type="entry name" value="para_beta_helix"/>
    <property type="match status" value="1"/>
</dbReference>
<organism evidence="2">
    <name type="scientific">uncultured Thiotrichaceae bacterium</name>
    <dbReference type="NCBI Taxonomy" id="298394"/>
    <lineage>
        <taxon>Bacteria</taxon>
        <taxon>Pseudomonadati</taxon>
        <taxon>Pseudomonadota</taxon>
        <taxon>Gammaproteobacteria</taxon>
        <taxon>Thiotrichales</taxon>
        <taxon>Thiotrichaceae</taxon>
        <taxon>environmental samples</taxon>
    </lineage>
</organism>
<dbReference type="PROSITE" id="PS51257">
    <property type="entry name" value="PROKAR_LIPOPROTEIN"/>
    <property type="match status" value="1"/>
</dbReference>
<protein>
    <recommendedName>
        <fullName evidence="1">Right handed beta helix domain-containing protein</fullName>
    </recommendedName>
</protein>
<dbReference type="Pfam" id="PF13229">
    <property type="entry name" value="Beta_helix"/>
    <property type="match status" value="1"/>
</dbReference>
<evidence type="ECO:0000313" key="2">
    <source>
        <dbReference type="EMBL" id="CAA6806246.1"/>
    </source>
</evidence>